<organism evidence="1 2">
    <name type="scientific">Serratia marcescens</name>
    <dbReference type="NCBI Taxonomy" id="615"/>
    <lineage>
        <taxon>Bacteria</taxon>
        <taxon>Pseudomonadati</taxon>
        <taxon>Pseudomonadota</taxon>
        <taxon>Gammaproteobacteria</taxon>
        <taxon>Enterobacterales</taxon>
        <taxon>Yersiniaceae</taxon>
        <taxon>Serratia</taxon>
    </lineage>
</organism>
<accession>A0AB33FTH3</accession>
<evidence type="ECO:0000313" key="1">
    <source>
        <dbReference type="EMBL" id="AWL70012.1"/>
    </source>
</evidence>
<gene>
    <name evidence="1" type="ORF">DKC05_21345</name>
</gene>
<sequence length="85" mass="9405">MFGALCRRRPPIRKEGWVERGANGEDSPRGAACALLTAYFLRRGVFHLGFAPIRRMVFCNYAHFAGAMMSSDNGALFTVSAGQRH</sequence>
<dbReference type="Proteomes" id="UP000245399">
    <property type="component" value="Chromosome"/>
</dbReference>
<dbReference type="AlphaFoldDB" id="A0AB33FTH3"/>
<protein>
    <submittedName>
        <fullName evidence="1">Uncharacterized protein</fullName>
    </submittedName>
</protein>
<name>A0AB33FTH3_SERMA</name>
<dbReference type="EMBL" id="CP029449">
    <property type="protein sequence ID" value="AWL70012.1"/>
    <property type="molecule type" value="Genomic_DNA"/>
</dbReference>
<reference evidence="1 2" key="1">
    <citation type="submission" date="2018-05" db="EMBL/GenBank/DDBJ databases">
        <title>Klebsiella quasipneumonaiae provides a window into carbapenemase gene transfer, plasmid rearrangements and nosocomial acquisition from the hospital environment.</title>
        <authorList>
            <person name="Mathers A.J."/>
            <person name="Vegesana K."/>
            <person name="Stoesser N."/>
            <person name="Crook D."/>
            <person name="Vaughan A."/>
            <person name="Barry K."/>
            <person name="Parikh H."/>
            <person name="Sebra R."/>
            <person name="Kotay S."/>
            <person name="Walker A.S."/>
            <person name="Sheppard A.E."/>
        </authorList>
    </citation>
    <scope>NUCLEOTIDE SEQUENCE [LARGE SCALE GENOMIC DNA]</scope>
    <source>
        <strain evidence="1 2">CAV1761</strain>
    </source>
</reference>
<evidence type="ECO:0000313" key="2">
    <source>
        <dbReference type="Proteomes" id="UP000245399"/>
    </source>
</evidence>
<proteinExistence type="predicted"/>